<keyword evidence="4" id="KW-0547">Nucleotide-binding</keyword>
<dbReference type="AlphaFoldDB" id="A0A6I9RXB1"/>
<dbReference type="FunFam" id="3.30.300.30:FF:000007">
    <property type="entry name" value="4-coumarate--CoA ligase 2"/>
    <property type="match status" value="1"/>
</dbReference>
<proteinExistence type="inferred from homology"/>
<accession>A0A6I9RXB1</accession>
<evidence type="ECO:0000256" key="1">
    <source>
        <dbReference type="ARBA" id="ARBA00006432"/>
    </source>
</evidence>
<sequence>MAMISLASPDTQPQIPTQTHQPETPPPETTIFRSKFPDIPLSNHLSLHGYCFEKLSEFADAPCIISTDAAGKTYTFRETHLLSRRTAAGFSKLGIKHGDVIMVLLQNSPEFVFAFMGASMLGAVTTAANPFCTASEIYKQFKASGAKLVITQSVYVDKLRNENFPGIGDGLTVLTLDASPEGCTPFSDVLEADETAIPDITIDPEDPVALPYSSGTTGLPKGVILTHKSLISSVAQQVDGENPNLYLKTDDVVLCVLPLFHIFSLNSVLLCSLRAGAAVMIMPKFEITAMLEGIQRHRVSVAMVVPPLVLALAKNPVVEKYDLSSIRIVLSGAAPLGKELEEALRTRVPQAVFGQGYGMTEAGPVLSMCPAFAKEPIAAKTGSCGMVVRNADLKVIDPETGFSLGRNQPGEICIRGPQIMKGYLNDPDATSSTIDVEGWLHTGDIGYVDDDDEVFIVDRVKELIKFKGFQVPPAELEGLLVSHPSIADAAVIPQKDEAAGEVPVAFVVRAKDADLTEEAVKEFIAKQVVFYKRLHKIYFVHSIPKSPSGKILRKDLRAKLATS</sequence>
<dbReference type="GO" id="GO:0016207">
    <property type="term" value="F:4-coumarate-CoA ligase activity"/>
    <property type="evidence" value="ECO:0007669"/>
    <property type="project" value="UniProtKB-EC"/>
</dbReference>
<dbReference type="EC" id="6.2.1.12" evidence="2"/>
<dbReference type="RefSeq" id="XP_010933413.1">
    <property type="nucleotide sequence ID" value="XM_010935111.3"/>
</dbReference>
<evidence type="ECO:0000256" key="6">
    <source>
        <dbReference type="ARBA" id="ARBA00034252"/>
    </source>
</evidence>
<evidence type="ECO:0000256" key="5">
    <source>
        <dbReference type="ARBA" id="ARBA00022840"/>
    </source>
</evidence>
<evidence type="ECO:0000256" key="4">
    <source>
        <dbReference type="ARBA" id="ARBA00022741"/>
    </source>
</evidence>
<protein>
    <recommendedName>
        <fullName evidence="2">4-coumarate--CoA ligase</fullName>
        <ecNumber evidence="2">6.2.1.12</ecNumber>
    </recommendedName>
</protein>
<keyword evidence="5" id="KW-0067">ATP-binding</keyword>
<dbReference type="Pfam" id="PF00501">
    <property type="entry name" value="AMP-binding"/>
    <property type="match status" value="1"/>
</dbReference>
<dbReference type="PANTHER" id="PTHR24096:SF169">
    <property type="entry name" value="4-COUMARATE--COA LIGASE 3"/>
    <property type="match status" value="1"/>
</dbReference>
<dbReference type="Gene3D" id="3.40.50.12780">
    <property type="entry name" value="N-terminal domain of ligase-like"/>
    <property type="match status" value="1"/>
</dbReference>
<dbReference type="KEGG" id="egu:105053813"/>
<keyword evidence="3 11" id="KW-0436">Ligase</keyword>
<dbReference type="GO" id="GO:0005524">
    <property type="term" value="F:ATP binding"/>
    <property type="evidence" value="ECO:0007669"/>
    <property type="project" value="UniProtKB-KW"/>
</dbReference>
<evidence type="ECO:0000256" key="3">
    <source>
        <dbReference type="ARBA" id="ARBA00022598"/>
    </source>
</evidence>
<gene>
    <name evidence="11" type="primary">LOC105053813</name>
</gene>
<feature type="domain" description="AMP-binding enzyme C-terminal" evidence="9">
    <location>
        <begin position="475"/>
        <end position="550"/>
    </location>
</feature>
<dbReference type="FunCoup" id="A0A6I9RXB1">
    <property type="interactions" value="1256"/>
</dbReference>
<dbReference type="InterPro" id="IPR020845">
    <property type="entry name" value="AMP-binding_CS"/>
</dbReference>
<dbReference type="CDD" id="cd05904">
    <property type="entry name" value="4CL"/>
    <property type="match status" value="1"/>
</dbReference>
<comment type="catalytic activity">
    <reaction evidence="6">
        <text>(E)-4-coumarate + ATP + CoA = (E)-4-coumaroyl-CoA + AMP + diphosphate</text>
        <dbReference type="Rhea" id="RHEA:19641"/>
        <dbReference type="ChEBI" id="CHEBI:12876"/>
        <dbReference type="ChEBI" id="CHEBI:30616"/>
        <dbReference type="ChEBI" id="CHEBI:33019"/>
        <dbReference type="ChEBI" id="CHEBI:57287"/>
        <dbReference type="ChEBI" id="CHEBI:85008"/>
        <dbReference type="ChEBI" id="CHEBI:456215"/>
        <dbReference type="EC" id="6.2.1.12"/>
    </reaction>
    <physiologicalReaction direction="left-to-right" evidence="6">
        <dbReference type="Rhea" id="RHEA:19642"/>
    </physiologicalReaction>
</comment>
<name>A0A6I9RXB1_ELAGV</name>
<dbReference type="GeneID" id="105053813"/>
<evidence type="ECO:0000313" key="10">
    <source>
        <dbReference type="Proteomes" id="UP000504607"/>
    </source>
</evidence>
<dbReference type="Pfam" id="PF13193">
    <property type="entry name" value="AMP-binding_C"/>
    <property type="match status" value="1"/>
</dbReference>
<dbReference type="SUPFAM" id="SSF56801">
    <property type="entry name" value="Acetyl-CoA synthetase-like"/>
    <property type="match status" value="1"/>
</dbReference>
<dbReference type="InterPro" id="IPR042099">
    <property type="entry name" value="ANL_N_sf"/>
</dbReference>
<dbReference type="InterPro" id="IPR045851">
    <property type="entry name" value="AMP-bd_C_sf"/>
</dbReference>
<reference evidence="11" key="1">
    <citation type="submission" date="2025-08" db="UniProtKB">
        <authorList>
            <consortium name="RefSeq"/>
        </authorList>
    </citation>
    <scope>IDENTIFICATION</scope>
</reference>
<dbReference type="GO" id="GO:0009698">
    <property type="term" value="P:phenylpropanoid metabolic process"/>
    <property type="evidence" value="ECO:0007669"/>
    <property type="project" value="UniProtKB-ARBA"/>
</dbReference>
<evidence type="ECO:0000313" key="11">
    <source>
        <dbReference type="RefSeq" id="XP_010933413.1"/>
    </source>
</evidence>
<dbReference type="GO" id="GO:0106290">
    <property type="term" value="F:trans-cinnamate-CoA ligase activity"/>
    <property type="evidence" value="ECO:0007669"/>
    <property type="project" value="UniProtKB-ARBA"/>
</dbReference>
<dbReference type="PROSITE" id="PS00455">
    <property type="entry name" value="AMP_BINDING"/>
    <property type="match status" value="1"/>
</dbReference>
<feature type="region of interest" description="Disordered" evidence="7">
    <location>
        <begin position="1"/>
        <end position="29"/>
    </location>
</feature>
<comment type="similarity">
    <text evidence="1">Belongs to the ATP-dependent AMP-binding enzyme family.</text>
</comment>
<evidence type="ECO:0000256" key="2">
    <source>
        <dbReference type="ARBA" id="ARBA00012959"/>
    </source>
</evidence>
<dbReference type="OrthoDB" id="10253869at2759"/>
<dbReference type="PANTHER" id="PTHR24096">
    <property type="entry name" value="LONG-CHAIN-FATTY-ACID--COA LIGASE"/>
    <property type="match status" value="1"/>
</dbReference>
<evidence type="ECO:0000259" key="8">
    <source>
        <dbReference type="Pfam" id="PF00501"/>
    </source>
</evidence>
<keyword evidence="10" id="KW-1185">Reference proteome</keyword>
<feature type="domain" description="AMP-dependent synthetase/ligase" evidence="8">
    <location>
        <begin position="54"/>
        <end position="424"/>
    </location>
</feature>
<dbReference type="InterPro" id="IPR025110">
    <property type="entry name" value="AMP-bd_C"/>
</dbReference>
<evidence type="ECO:0000259" key="9">
    <source>
        <dbReference type="Pfam" id="PF13193"/>
    </source>
</evidence>
<feature type="compositionally biased region" description="Low complexity" evidence="7">
    <location>
        <begin position="11"/>
        <end position="22"/>
    </location>
</feature>
<organism evidence="10 11">
    <name type="scientific">Elaeis guineensis var. tenera</name>
    <name type="common">Oil palm</name>
    <dbReference type="NCBI Taxonomy" id="51953"/>
    <lineage>
        <taxon>Eukaryota</taxon>
        <taxon>Viridiplantae</taxon>
        <taxon>Streptophyta</taxon>
        <taxon>Embryophyta</taxon>
        <taxon>Tracheophyta</taxon>
        <taxon>Spermatophyta</taxon>
        <taxon>Magnoliopsida</taxon>
        <taxon>Liliopsida</taxon>
        <taxon>Arecaceae</taxon>
        <taxon>Arecoideae</taxon>
        <taxon>Cocoseae</taxon>
        <taxon>Elaeidinae</taxon>
        <taxon>Elaeis</taxon>
    </lineage>
</organism>
<dbReference type="InParanoid" id="A0A6I9RXB1"/>
<dbReference type="Gene3D" id="3.30.300.30">
    <property type="match status" value="1"/>
</dbReference>
<evidence type="ECO:0000256" key="7">
    <source>
        <dbReference type="SAM" id="MobiDB-lite"/>
    </source>
</evidence>
<dbReference type="FunFam" id="3.40.50.12780:FF:000003">
    <property type="entry name" value="Long-chain-fatty-acid--CoA ligase FadD"/>
    <property type="match status" value="1"/>
</dbReference>
<dbReference type="Proteomes" id="UP000504607">
    <property type="component" value="Chromosome 11"/>
</dbReference>
<dbReference type="InterPro" id="IPR000873">
    <property type="entry name" value="AMP-dep_synth/lig_dom"/>
</dbReference>